<name>A0AAD7X6K5_9APHY</name>
<gene>
    <name evidence="4" type="ORF">ONZ51_g8404</name>
</gene>
<accession>A0AAD7X6K5</accession>
<dbReference type="GO" id="GO:0005737">
    <property type="term" value="C:cytoplasm"/>
    <property type="evidence" value="ECO:0007669"/>
    <property type="project" value="TreeGrafter"/>
</dbReference>
<evidence type="ECO:0000256" key="2">
    <source>
        <dbReference type="ARBA" id="ARBA00022857"/>
    </source>
</evidence>
<dbReference type="InterPro" id="IPR051468">
    <property type="entry name" value="Fungal_SecMetab_SDRs"/>
</dbReference>
<reference evidence="4" key="1">
    <citation type="submission" date="2022-11" db="EMBL/GenBank/DDBJ databases">
        <title>Genome Sequence of Cubamyces cubensis.</title>
        <authorList>
            <person name="Buettner E."/>
        </authorList>
    </citation>
    <scope>NUCLEOTIDE SEQUENCE</scope>
    <source>
        <strain evidence="4">MPL-01</strain>
    </source>
</reference>
<dbReference type="PANTHER" id="PTHR43544">
    <property type="entry name" value="SHORT-CHAIN DEHYDROGENASE/REDUCTASE"/>
    <property type="match status" value="1"/>
</dbReference>
<dbReference type="Gene3D" id="3.40.50.720">
    <property type="entry name" value="NAD(P)-binding Rossmann-like Domain"/>
    <property type="match status" value="1"/>
</dbReference>
<dbReference type="SUPFAM" id="SSF51735">
    <property type="entry name" value="NAD(P)-binding Rossmann-fold domains"/>
    <property type="match status" value="1"/>
</dbReference>
<dbReference type="Proteomes" id="UP001215151">
    <property type="component" value="Unassembled WGS sequence"/>
</dbReference>
<dbReference type="Pfam" id="PF00106">
    <property type="entry name" value="adh_short"/>
    <property type="match status" value="1"/>
</dbReference>
<evidence type="ECO:0000256" key="3">
    <source>
        <dbReference type="ARBA" id="ARBA00023002"/>
    </source>
</evidence>
<dbReference type="InterPro" id="IPR036291">
    <property type="entry name" value="NAD(P)-bd_dom_sf"/>
</dbReference>
<dbReference type="EMBL" id="JAPEVG010000253">
    <property type="protein sequence ID" value="KAJ8472599.1"/>
    <property type="molecule type" value="Genomic_DNA"/>
</dbReference>
<keyword evidence="5" id="KW-1185">Reference proteome</keyword>
<dbReference type="InterPro" id="IPR002347">
    <property type="entry name" value="SDR_fam"/>
</dbReference>
<dbReference type="PANTHER" id="PTHR43544:SF7">
    <property type="entry name" value="NADB-LER2"/>
    <property type="match status" value="1"/>
</dbReference>
<evidence type="ECO:0000313" key="4">
    <source>
        <dbReference type="EMBL" id="KAJ8472599.1"/>
    </source>
</evidence>
<sequence>MSTERYTWLITGADQGIGMELVKLLLASHSNIVLVPVYGTASLEGLVRSAKGRLHLIPLHRDEEEVDPLLGTIHTVSSIVGEGGIDYLLNHTVVTEAGWDAPSNMDLNALECDYRINVVGPARAYQAYLPLIAKSTKQTVINVFSSQGIVGRHGRASCTTTSITKAALKVLTQKESAESRHSTVVLMTLGHLNTDPLSKTEVIVEMLDTILDLTPEDTGKEFLLGSDAQSL</sequence>
<evidence type="ECO:0000256" key="1">
    <source>
        <dbReference type="ARBA" id="ARBA00006484"/>
    </source>
</evidence>
<keyword evidence="3" id="KW-0560">Oxidoreductase</keyword>
<dbReference type="AlphaFoldDB" id="A0AAD7X6K5"/>
<dbReference type="GO" id="GO:0016491">
    <property type="term" value="F:oxidoreductase activity"/>
    <property type="evidence" value="ECO:0007669"/>
    <property type="project" value="UniProtKB-KW"/>
</dbReference>
<evidence type="ECO:0000313" key="5">
    <source>
        <dbReference type="Proteomes" id="UP001215151"/>
    </source>
</evidence>
<dbReference type="PRINTS" id="PR00081">
    <property type="entry name" value="GDHRDH"/>
</dbReference>
<evidence type="ECO:0008006" key="6">
    <source>
        <dbReference type="Google" id="ProtNLM"/>
    </source>
</evidence>
<proteinExistence type="inferred from homology"/>
<comment type="caution">
    <text evidence="4">The sequence shown here is derived from an EMBL/GenBank/DDBJ whole genome shotgun (WGS) entry which is preliminary data.</text>
</comment>
<keyword evidence="2" id="KW-0521">NADP</keyword>
<protein>
    <recommendedName>
        <fullName evidence="6">NAD(P)-binding protein</fullName>
    </recommendedName>
</protein>
<organism evidence="4 5">
    <name type="scientific">Trametes cubensis</name>
    <dbReference type="NCBI Taxonomy" id="1111947"/>
    <lineage>
        <taxon>Eukaryota</taxon>
        <taxon>Fungi</taxon>
        <taxon>Dikarya</taxon>
        <taxon>Basidiomycota</taxon>
        <taxon>Agaricomycotina</taxon>
        <taxon>Agaricomycetes</taxon>
        <taxon>Polyporales</taxon>
        <taxon>Polyporaceae</taxon>
        <taxon>Trametes</taxon>
    </lineage>
</organism>
<comment type="similarity">
    <text evidence="1">Belongs to the short-chain dehydrogenases/reductases (SDR) family.</text>
</comment>